<keyword evidence="3" id="KW-1185">Reference proteome</keyword>
<sequence>MQRKPEGGMAMNDFTDGVFTIDAAFDSPLSASARVLGLMDGCMRSRKRSQGHPGARSGAETILK</sequence>
<accession>A0A2U2MRM3</accession>
<comment type="caution">
    <text evidence="2">The sequence shown here is derived from an EMBL/GenBank/DDBJ whole genome shotgun (WGS) entry which is preliminary data.</text>
</comment>
<reference evidence="2 3" key="1">
    <citation type="journal article" date="2018" name="Int. J. Syst. Evol. Microbiol.">
        <title>Bifidobacterium catulorum sp. nov., a novel taxon from the faeces of the baby common marmoset (Callithrix jacchus).</title>
        <authorList>
            <person name="Modesto M."/>
            <person name="Michelini S."/>
            <person name="Oki K."/>
            <person name="Biavati B."/>
            <person name="Watanabe K."/>
            <person name="Mattarelli P."/>
        </authorList>
    </citation>
    <scope>NUCLEOTIDE SEQUENCE [LARGE SCALE GENOMIC DNA]</scope>
    <source>
        <strain evidence="2 3">MRM 8.19</strain>
    </source>
</reference>
<protein>
    <submittedName>
        <fullName evidence="2">Uncharacterized protein</fullName>
    </submittedName>
</protein>
<feature type="region of interest" description="Disordered" evidence="1">
    <location>
        <begin position="44"/>
        <end position="64"/>
    </location>
</feature>
<dbReference type="AlphaFoldDB" id="A0A2U2MRM3"/>
<dbReference type="EMBL" id="QFFN01000020">
    <property type="protein sequence ID" value="PWG59483.1"/>
    <property type="molecule type" value="Genomic_DNA"/>
</dbReference>
<dbReference type="Proteomes" id="UP000245753">
    <property type="component" value="Unassembled WGS sequence"/>
</dbReference>
<evidence type="ECO:0000313" key="3">
    <source>
        <dbReference type="Proteomes" id="UP000245753"/>
    </source>
</evidence>
<name>A0A2U2MRM3_9BIFI</name>
<organism evidence="2 3">
    <name type="scientific">Bifidobacterium catulorum</name>
    <dbReference type="NCBI Taxonomy" id="1630173"/>
    <lineage>
        <taxon>Bacteria</taxon>
        <taxon>Bacillati</taxon>
        <taxon>Actinomycetota</taxon>
        <taxon>Actinomycetes</taxon>
        <taxon>Bifidobacteriales</taxon>
        <taxon>Bifidobacteriaceae</taxon>
        <taxon>Bifidobacterium</taxon>
    </lineage>
</organism>
<evidence type="ECO:0000256" key="1">
    <source>
        <dbReference type="SAM" id="MobiDB-lite"/>
    </source>
</evidence>
<gene>
    <name evidence="2" type="ORF">DF200_07415</name>
</gene>
<evidence type="ECO:0000313" key="2">
    <source>
        <dbReference type="EMBL" id="PWG59483.1"/>
    </source>
</evidence>
<proteinExistence type="predicted"/>